<dbReference type="PANTHER" id="PTHR11135">
    <property type="entry name" value="HISTONE ACETYLTRANSFERASE-RELATED"/>
    <property type="match status" value="1"/>
</dbReference>
<dbReference type="SUPFAM" id="SSF102114">
    <property type="entry name" value="Radical SAM enzymes"/>
    <property type="match status" value="1"/>
</dbReference>
<evidence type="ECO:0000256" key="5">
    <source>
        <dbReference type="ARBA" id="ARBA00023004"/>
    </source>
</evidence>
<name>A0A4Y1WSL4_9BACT</name>
<keyword evidence="9" id="KW-1185">Reference proteome</keyword>
<dbReference type="OrthoDB" id="9801689at2"/>
<evidence type="ECO:0000256" key="2">
    <source>
        <dbReference type="ARBA" id="ARBA00022485"/>
    </source>
</evidence>
<dbReference type="KEGG" id="acou:A5CBH24_11650"/>
<keyword evidence="4" id="KW-0479">Metal-binding</keyword>
<dbReference type="AlphaFoldDB" id="A0A4Y1WSL4"/>
<evidence type="ECO:0000256" key="4">
    <source>
        <dbReference type="ARBA" id="ARBA00022723"/>
    </source>
</evidence>
<dbReference type="PANTHER" id="PTHR11135:SF1">
    <property type="entry name" value="PROTEIN YHCC"/>
    <property type="match status" value="1"/>
</dbReference>
<dbReference type="PROSITE" id="PS51918">
    <property type="entry name" value="RADICAL_SAM"/>
    <property type="match status" value="1"/>
</dbReference>
<dbReference type="SMART" id="SM00729">
    <property type="entry name" value="Elp3"/>
    <property type="match status" value="1"/>
</dbReference>
<dbReference type="InterPro" id="IPR005911">
    <property type="entry name" value="YhcC-like"/>
</dbReference>
<dbReference type="EMBL" id="AP019735">
    <property type="protein sequence ID" value="BBL03852.1"/>
    <property type="molecule type" value="Genomic_DNA"/>
</dbReference>
<dbReference type="GeneID" id="78341883"/>
<dbReference type="GO" id="GO:0003824">
    <property type="term" value="F:catalytic activity"/>
    <property type="evidence" value="ECO:0007669"/>
    <property type="project" value="InterPro"/>
</dbReference>
<evidence type="ECO:0000313" key="9">
    <source>
        <dbReference type="Proteomes" id="UP000318946"/>
    </source>
</evidence>
<evidence type="ECO:0000313" key="8">
    <source>
        <dbReference type="EMBL" id="BBL03852.1"/>
    </source>
</evidence>
<dbReference type="InterPro" id="IPR058240">
    <property type="entry name" value="rSAM_sf"/>
</dbReference>
<comment type="cofactor">
    <cofactor evidence="1">
        <name>[4Fe-4S] cluster</name>
        <dbReference type="ChEBI" id="CHEBI:49883"/>
    </cofactor>
</comment>
<dbReference type="CDD" id="cd01335">
    <property type="entry name" value="Radical_SAM"/>
    <property type="match status" value="1"/>
</dbReference>
<keyword evidence="3" id="KW-0949">S-adenosyl-L-methionine</keyword>
<sequence length="316" mass="35483">MYPWGDARPYHSYAAYCRRTFGRPIQKLPVDGGFTCPNRDGTVGHGGCSFCSNEAFTPAYCDPRRTVRQQVDDAIAFHRRGFPAGTGFLVYFQSYSNTYAPLERLQRLFGEALACPGVAGIVVGTRPDCVDAAKLDYLADLARRTYVCVEYGIESTSDATLRTIDRGHDFAAARRAVEATAARGVAVGAHFILGLPDESDAELLDRTRIINALPLATVKFHQLQFVEGTRMTDLYDAEPARFRRWTAAEYVDLTAEILRRLRPDIAVERIAGQTPPRIRCRRPWGNLRGDALWRMLEKRLVEKNAHQGEFFVSSQR</sequence>
<dbReference type="SFLD" id="SFLDG01086">
    <property type="entry name" value="elongater_protein-like"/>
    <property type="match status" value="1"/>
</dbReference>
<evidence type="ECO:0000256" key="1">
    <source>
        <dbReference type="ARBA" id="ARBA00001966"/>
    </source>
</evidence>
<dbReference type="SFLD" id="SFLDG01091">
    <property type="entry name" value="uncharacterized_CHP01210-like"/>
    <property type="match status" value="1"/>
</dbReference>
<dbReference type="NCBIfam" id="TIGR01212">
    <property type="entry name" value="TIGR01212 family radical SAM protein"/>
    <property type="match status" value="1"/>
</dbReference>
<dbReference type="Pfam" id="PF16199">
    <property type="entry name" value="Radical_SAM_C"/>
    <property type="match status" value="1"/>
</dbReference>
<dbReference type="InterPro" id="IPR006638">
    <property type="entry name" value="Elp3/MiaA/NifB-like_rSAM"/>
</dbReference>
<dbReference type="Proteomes" id="UP000318946">
    <property type="component" value="Chromosome"/>
</dbReference>
<keyword evidence="6" id="KW-0411">Iron-sulfur</keyword>
<evidence type="ECO:0000259" key="7">
    <source>
        <dbReference type="PROSITE" id="PS51918"/>
    </source>
</evidence>
<feature type="domain" description="Radical SAM core" evidence="7">
    <location>
        <begin position="20"/>
        <end position="264"/>
    </location>
</feature>
<dbReference type="InterPro" id="IPR032432">
    <property type="entry name" value="Radical_SAM_C"/>
</dbReference>
<organism evidence="8 9">
    <name type="scientific">Alistipes communis</name>
    <dbReference type="NCBI Taxonomy" id="2585118"/>
    <lineage>
        <taxon>Bacteria</taxon>
        <taxon>Pseudomonadati</taxon>
        <taxon>Bacteroidota</taxon>
        <taxon>Bacteroidia</taxon>
        <taxon>Bacteroidales</taxon>
        <taxon>Rikenellaceae</taxon>
        <taxon>Alistipes</taxon>
    </lineage>
</organism>
<keyword evidence="2" id="KW-0004">4Fe-4S</keyword>
<evidence type="ECO:0000256" key="6">
    <source>
        <dbReference type="ARBA" id="ARBA00023014"/>
    </source>
</evidence>
<accession>A0A4Y1WSL4</accession>
<dbReference type="GO" id="GO:0046872">
    <property type="term" value="F:metal ion binding"/>
    <property type="evidence" value="ECO:0007669"/>
    <property type="project" value="UniProtKB-KW"/>
</dbReference>
<protein>
    <submittedName>
        <fullName evidence="8">TIGR01212 family radical SAM protein</fullName>
    </submittedName>
</protein>
<proteinExistence type="predicted"/>
<dbReference type="GO" id="GO:0051539">
    <property type="term" value="F:4 iron, 4 sulfur cluster binding"/>
    <property type="evidence" value="ECO:0007669"/>
    <property type="project" value="UniProtKB-KW"/>
</dbReference>
<dbReference type="SFLD" id="SFLDS00029">
    <property type="entry name" value="Radical_SAM"/>
    <property type="match status" value="1"/>
</dbReference>
<dbReference type="InterPro" id="IPR039661">
    <property type="entry name" value="ELP3"/>
</dbReference>
<gene>
    <name evidence="8" type="ORF">A5CBH24_11650</name>
</gene>
<dbReference type="Gene3D" id="3.80.30.20">
    <property type="entry name" value="tm_1862 like domain"/>
    <property type="match status" value="1"/>
</dbReference>
<dbReference type="InterPro" id="IPR023404">
    <property type="entry name" value="rSAM_horseshoe"/>
</dbReference>
<dbReference type="RefSeq" id="WP_141412485.1">
    <property type="nucleotide sequence ID" value="NZ_AP019735.1"/>
</dbReference>
<dbReference type="InterPro" id="IPR007197">
    <property type="entry name" value="rSAM"/>
</dbReference>
<keyword evidence="5" id="KW-0408">Iron</keyword>
<evidence type="ECO:0000256" key="3">
    <source>
        <dbReference type="ARBA" id="ARBA00022691"/>
    </source>
</evidence>
<dbReference type="Pfam" id="PF04055">
    <property type="entry name" value="Radical_SAM"/>
    <property type="match status" value="1"/>
</dbReference>
<reference evidence="9" key="1">
    <citation type="submission" date="2019-06" db="EMBL/GenBank/DDBJ databases">
        <title>Alistipes onderdonkii subsp. vulgaris subsp. nov., Alistipes dispar sp. nov. and Alistipes communis sp. nov., isolated from human faeces, and creation of Alistipes onderdonkii subsp. onderdonkii subsp. nov.</title>
        <authorList>
            <person name="Sakamoto M."/>
            <person name="Ikeyama N."/>
            <person name="Ogata Y."/>
            <person name="Suda W."/>
            <person name="Iino T."/>
            <person name="Hattori M."/>
            <person name="Ohkuma M."/>
        </authorList>
    </citation>
    <scope>NUCLEOTIDE SEQUENCE [LARGE SCALE GENOMIC DNA]</scope>
    <source>
        <strain evidence="9">5CBH24</strain>
    </source>
</reference>